<feature type="region of interest" description="Disordered" evidence="1">
    <location>
        <begin position="329"/>
        <end position="353"/>
    </location>
</feature>
<dbReference type="Proteomes" id="UP000314294">
    <property type="component" value="Unassembled WGS sequence"/>
</dbReference>
<keyword evidence="3" id="KW-1185">Reference proteome</keyword>
<dbReference type="EMBL" id="SRLO01001215">
    <property type="protein sequence ID" value="TNN40132.1"/>
    <property type="molecule type" value="Genomic_DNA"/>
</dbReference>
<sequence>MGLGSTQNDTTTLTLLLVNTSNQLAPPLPWHFFPASQLKKKMRSLSLKARMDQFTQSYFFTRDSRRDLVKSRLTAPGFSCSSSSTSSLAWSAKLSLQSSTAAFIRVSTSSIRPCHFFTISSPTAPSLRAEWPMTAMMPTTKSFFSRAQKSSTGRRLLCSVATTGVAGGAVPDHGVVEGVQVQVGVGVLVVAQELLHFLLFELGLGVDEVLELLVLAEHLGLAVEVLLVERRPLQLQGDLVDLVLDSLQLLVDQFELLRQVASLLAVGVAEDLGRRHEHGLQDRVELAHGGGQHLGGLAHDLHAFLDLVPVQHEPIGHCVHLRPAVTHWGRDGGLDDEEEEQEEEEEEGKGGGVCCTLIAGASGGLKETGVVAWL</sequence>
<evidence type="ECO:0000313" key="2">
    <source>
        <dbReference type="EMBL" id="TNN40132.1"/>
    </source>
</evidence>
<feature type="compositionally biased region" description="Acidic residues" evidence="1">
    <location>
        <begin position="334"/>
        <end position="347"/>
    </location>
</feature>
<dbReference type="AlphaFoldDB" id="A0A4Z2FIM2"/>
<accession>A0A4Z2FIM2</accession>
<evidence type="ECO:0000313" key="3">
    <source>
        <dbReference type="Proteomes" id="UP000314294"/>
    </source>
</evidence>
<organism evidence="2 3">
    <name type="scientific">Liparis tanakae</name>
    <name type="common">Tanaka's snailfish</name>
    <dbReference type="NCBI Taxonomy" id="230148"/>
    <lineage>
        <taxon>Eukaryota</taxon>
        <taxon>Metazoa</taxon>
        <taxon>Chordata</taxon>
        <taxon>Craniata</taxon>
        <taxon>Vertebrata</taxon>
        <taxon>Euteleostomi</taxon>
        <taxon>Actinopterygii</taxon>
        <taxon>Neopterygii</taxon>
        <taxon>Teleostei</taxon>
        <taxon>Neoteleostei</taxon>
        <taxon>Acanthomorphata</taxon>
        <taxon>Eupercaria</taxon>
        <taxon>Perciformes</taxon>
        <taxon>Cottioidei</taxon>
        <taxon>Cottales</taxon>
        <taxon>Liparidae</taxon>
        <taxon>Liparis</taxon>
    </lineage>
</organism>
<evidence type="ECO:0000256" key="1">
    <source>
        <dbReference type="SAM" id="MobiDB-lite"/>
    </source>
</evidence>
<protein>
    <submittedName>
        <fullName evidence="2">Uncharacterized protein</fullName>
    </submittedName>
</protein>
<gene>
    <name evidence="2" type="ORF">EYF80_049691</name>
</gene>
<name>A0A4Z2FIM2_9TELE</name>
<comment type="caution">
    <text evidence="2">The sequence shown here is derived from an EMBL/GenBank/DDBJ whole genome shotgun (WGS) entry which is preliminary data.</text>
</comment>
<proteinExistence type="predicted"/>
<dbReference type="OrthoDB" id="10655805at2759"/>
<reference evidence="2 3" key="1">
    <citation type="submission" date="2019-03" db="EMBL/GenBank/DDBJ databases">
        <title>First draft genome of Liparis tanakae, snailfish: a comprehensive survey of snailfish specific genes.</title>
        <authorList>
            <person name="Kim W."/>
            <person name="Song I."/>
            <person name="Jeong J.-H."/>
            <person name="Kim D."/>
            <person name="Kim S."/>
            <person name="Ryu S."/>
            <person name="Song J.Y."/>
            <person name="Lee S.K."/>
        </authorList>
    </citation>
    <scope>NUCLEOTIDE SEQUENCE [LARGE SCALE GENOMIC DNA]</scope>
    <source>
        <tissue evidence="2">Muscle</tissue>
    </source>
</reference>